<dbReference type="Gene3D" id="1.10.20.10">
    <property type="entry name" value="Histone, subunit A"/>
    <property type="match status" value="1"/>
</dbReference>
<protein>
    <submittedName>
        <fullName evidence="1">Histone h2a</fullName>
    </submittedName>
</protein>
<reference evidence="1" key="1">
    <citation type="submission" date="2022-08" db="EMBL/GenBank/DDBJ databases">
        <title>Novel sulfate-reducing endosymbionts in the free-living metamonad Anaeramoeba.</title>
        <authorList>
            <person name="Jerlstrom-Hultqvist J."/>
            <person name="Cepicka I."/>
            <person name="Gallot-Lavallee L."/>
            <person name="Salas-Leiva D."/>
            <person name="Curtis B.A."/>
            <person name="Zahonova K."/>
            <person name="Pipaliya S."/>
            <person name="Dacks J."/>
            <person name="Roger A.J."/>
        </authorList>
    </citation>
    <scope>NUCLEOTIDE SEQUENCE</scope>
    <source>
        <strain evidence="1">Schooner1</strain>
    </source>
</reference>
<dbReference type="Proteomes" id="UP001150062">
    <property type="component" value="Unassembled WGS sequence"/>
</dbReference>
<dbReference type="EMBL" id="JAOAOG010000073">
    <property type="protein sequence ID" value="KAJ6251078.1"/>
    <property type="molecule type" value="Genomic_DNA"/>
</dbReference>
<accession>A0ABQ8Z2F0</accession>
<name>A0ABQ8Z2F0_9EUKA</name>
<comment type="caution">
    <text evidence="1">The sequence shown here is derived from an EMBL/GenBank/DDBJ whole genome shotgun (WGS) entry which is preliminary data.</text>
</comment>
<dbReference type="InterPro" id="IPR011992">
    <property type="entry name" value="EF-hand-dom_pair"/>
</dbReference>
<evidence type="ECO:0000313" key="2">
    <source>
        <dbReference type="Proteomes" id="UP001150062"/>
    </source>
</evidence>
<dbReference type="InterPro" id="IPR009072">
    <property type="entry name" value="Histone-fold"/>
</dbReference>
<keyword evidence="2" id="KW-1185">Reference proteome</keyword>
<gene>
    <name evidence="1" type="ORF">M0813_15900</name>
</gene>
<evidence type="ECO:0000313" key="1">
    <source>
        <dbReference type="EMBL" id="KAJ6251078.1"/>
    </source>
</evidence>
<dbReference type="SUPFAM" id="SSF47473">
    <property type="entry name" value="EF-hand"/>
    <property type="match status" value="1"/>
</dbReference>
<proteinExistence type="predicted"/>
<dbReference type="PRINTS" id="PR00620">
    <property type="entry name" value="HISTONEH2A"/>
</dbReference>
<sequence length="209" mass="23947">MSQADSVIVVNPQNWDKYTKAVLKSFDEQMDIDQDGCIKINEFLHLVTHSLLLSIYKTKTPINENCQVFASSQDLLDAINRFIRNELAKCGFSQVIRTQRIFQNAKISKSKRDHELIMNKSDEITKQSGLTFDVGTVFNVLNENSFKLQFEFLFYIGFSSVLGYLSAELLELAVEHATKANKKIINAELVEMAIEKDVELKDLFQRINN</sequence>
<organism evidence="1 2">
    <name type="scientific">Anaeramoeba flamelloides</name>
    <dbReference type="NCBI Taxonomy" id="1746091"/>
    <lineage>
        <taxon>Eukaryota</taxon>
        <taxon>Metamonada</taxon>
        <taxon>Anaeramoebidae</taxon>
        <taxon>Anaeramoeba</taxon>
    </lineage>
</organism>
<dbReference type="SUPFAM" id="SSF47113">
    <property type="entry name" value="Histone-fold"/>
    <property type="match status" value="1"/>
</dbReference>
<dbReference type="InterPro" id="IPR002119">
    <property type="entry name" value="Histone_H2A"/>
</dbReference>